<dbReference type="Pfam" id="PF00005">
    <property type="entry name" value="ABC_tran"/>
    <property type="match status" value="1"/>
</dbReference>
<reference evidence="5 6" key="1">
    <citation type="submission" date="2019-11" db="EMBL/GenBank/DDBJ databases">
        <title>Gracilibacillus salitolerans sp. nov., a moderate halophile isolated from a saline soil in northwest China.</title>
        <authorList>
            <person name="Gan L."/>
        </authorList>
    </citation>
    <scope>NUCLEOTIDE SEQUENCE [LARGE SCALE GENOMIC DNA]</scope>
    <source>
        <strain evidence="5 6">SCU50</strain>
    </source>
</reference>
<accession>A0A5Q2TS04</accession>
<name>A0A5Q2TS04_9BACI</name>
<dbReference type="PROSITE" id="PS00211">
    <property type="entry name" value="ABC_TRANSPORTER_1"/>
    <property type="match status" value="1"/>
</dbReference>
<feature type="domain" description="ABC transporter" evidence="4">
    <location>
        <begin position="1"/>
        <end position="238"/>
    </location>
</feature>
<dbReference type="InterPro" id="IPR003593">
    <property type="entry name" value="AAA+_ATPase"/>
</dbReference>
<dbReference type="AlphaFoldDB" id="A0A5Q2TS04"/>
<sequence length="305" mass="34270">MHVIEVHQLKMRYGRVDVLKGVNFNVRRGEVLALLGPNGAGKTTTIEILEGFRIPSGGEVNVLGVSPKEGDESWRAQLGVVMQSWRDHPKWKVHELLEHLGRYYEPYATTNRSRPMDAGELMEKVGLQEQSNQKVSSLSGGQRRRLDVAIGLIGNPEILFLDEPTTGFDPQARRDFHEVIRRLSVFEDTTILLTTHDLHEAEKLSDRILILADGRIVANGSAEQLAEQVAGASDVRWMVNNERFRQEVTDAPSFVQKLFEEHGDAITDLEVRKASLEDTYIKMVQQIKSNGSLDDTLANFEEGAE</sequence>
<dbReference type="CDD" id="cd03230">
    <property type="entry name" value="ABC_DR_subfamily_A"/>
    <property type="match status" value="1"/>
</dbReference>
<dbReference type="SMART" id="SM00382">
    <property type="entry name" value="AAA"/>
    <property type="match status" value="1"/>
</dbReference>
<organism evidence="5 6">
    <name type="scientific">Gracilibacillus salitolerans</name>
    <dbReference type="NCBI Taxonomy" id="2663022"/>
    <lineage>
        <taxon>Bacteria</taxon>
        <taxon>Bacillati</taxon>
        <taxon>Bacillota</taxon>
        <taxon>Bacilli</taxon>
        <taxon>Bacillales</taxon>
        <taxon>Bacillaceae</taxon>
        <taxon>Gracilibacillus</taxon>
    </lineage>
</organism>
<protein>
    <submittedName>
        <fullName evidence="5">ATP-binding cassette domain-containing protein</fullName>
    </submittedName>
</protein>
<dbReference type="KEGG" id="grc:GI584_01595"/>
<dbReference type="SUPFAM" id="SSF52540">
    <property type="entry name" value="P-loop containing nucleoside triphosphate hydrolases"/>
    <property type="match status" value="1"/>
</dbReference>
<dbReference type="Proteomes" id="UP000339690">
    <property type="component" value="Chromosome"/>
</dbReference>
<keyword evidence="3 5" id="KW-0067">ATP-binding</keyword>
<dbReference type="PROSITE" id="PS50893">
    <property type="entry name" value="ABC_TRANSPORTER_2"/>
    <property type="match status" value="1"/>
</dbReference>
<dbReference type="GO" id="GO:0016887">
    <property type="term" value="F:ATP hydrolysis activity"/>
    <property type="evidence" value="ECO:0007669"/>
    <property type="project" value="InterPro"/>
</dbReference>
<dbReference type="PANTHER" id="PTHR42711">
    <property type="entry name" value="ABC TRANSPORTER ATP-BINDING PROTEIN"/>
    <property type="match status" value="1"/>
</dbReference>
<evidence type="ECO:0000256" key="1">
    <source>
        <dbReference type="ARBA" id="ARBA00022448"/>
    </source>
</evidence>
<gene>
    <name evidence="5" type="ORF">GI584_01595</name>
</gene>
<evidence type="ECO:0000259" key="4">
    <source>
        <dbReference type="PROSITE" id="PS50893"/>
    </source>
</evidence>
<keyword evidence="1" id="KW-0813">Transport</keyword>
<dbReference type="PANTHER" id="PTHR42711:SF17">
    <property type="entry name" value="ABC TRANSPORTER ATP-BINDING PROTEIN"/>
    <property type="match status" value="1"/>
</dbReference>
<keyword evidence="6" id="KW-1185">Reference proteome</keyword>
<evidence type="ECO:0000256" key="3">
    <source>
        <dbReference type="ARBA" id="ARBA00022840"/>
    </source>
</evidence>
<dbReference type="Gene3D" id="3.40.50.300">
    <property type="entry name" value="P-loop containing nucleotide triphosphate hydrolases"/>
    <property type="match status" value="1"/>
</dbReference>
<dbReference type="GO" id="GO:0005524">
    <property type="term" value="F:ATP binding"/>
    <property type="evidence" value="ECO:0007669"/>
    <property type="project" value="UniProtKB-KW"/>
</dbReference>
<keyword evidence="2" id="KW-0547">Nucleotide-binding</keyword>
<dbReference type="EMBL" id="CP045915">
    <property type="protein sequence ID" value="QGH36892.1"/>
    <property type="molecule type" value="Genomic_DNA"/>
</dbReference>
<dbReference type="InterPro" id="IPR050763">
    <property type="entry name" value="ABC_transporter_ATP-binding"/>
</dbReference>
<evidence type="ECO:0000313" key="5">
    <source>
        <dbReference type="EMBL" id="QGH36892.1"/>
    </source>
</evidence>
<dbReference type="InterPro" id="IPR003439">
    <property type="entry name" value="ABC_transporter-like_ATP-bd"/>
</dbReference>
<dbReference type="InterPro" id="IPR027417">
    <property type="entry name" value="P-loop_NTPase"/>
</dbReference>
<proteinExistence type="predicted"/>
<evidence type="ECO:0000313" key="6">
    <source>
        <dbReference type="Proteomes" id="UP000339690"/>
    </source>
</evidence>
<evidence type="ECO:0000256" key="2">
    <source>
        <dbReference type="ARBA" id="ARBA00022741"/>
    </source>
</evidence>
<dbReference type="InterPro" id="IPR017871">
    <property type="entry name" value="ABC_transporter-like_CS"/>
</dbReference>